<accession>A0AAU7AS59</accession>
<dbReference type="InterPro" id="IPR006311">
    <property type="entry name" value="TAT_signal"/>
</dbReference>
<dbReference type="KEGG" id="parq:DSM112329_01159"/>
<reference evidence="3" key="1">
    <citation type="submission" date="2022-12" db="EMBL/GenBank/DDBJ databases">
        <title>Paraconexibacter alkalitolerans sp. nov. and Baekduia alba sp. nov., isolated from soil and emended description of the genera Paraconexibacter (Chun et al., 2020) and Baekduia (An et al., 2020).</title>
        <authorList>
            <person name="Vieira S."/>
            <person name="Huber K.J."/>
            <person name="Geppert A."/>
            <person name="Wolf J."/>
            <person name="Neumann-Schaal M."/>
            <person name="Muesken M."/>
            <person name="Overmann J."/>
        </authorList>
    </citation>
    <scope>NUCLEOTIDE SEQUENCE</scope>
    <source>
        <strain evidence="3">AEG42_29</strain>
    </source>
</reference>
<evidence type="ECO:0000259" key="2">
    <source>
        <dbReference type="Pfam" id="PF04213"/>
    </source>
</evidence>
<feature type="domain" description="Htaa" evidence="2">
    <location>
        <begin position="224"/>
        <end position="330"/>
    </location>
</feature>
<protein>
    <recommendedName>
        <fullName evidence="2">Htaa domain-containing protein</fullName>
    </recommendedName>
</protein>
<feature type="chain" id="PRO_5043526191" description="Htaa domain-containing protein" evidence="1">
    <location>
        <begin position="31"/>
        <end position="353"/>
    </location>
</feature>
<dbReference type="AlphaFoldDB" id="A0AAU7AS59"/>
<feature type="signal peptide" evidence="1">
    <location>
        <begin position="1"/>
        <end position="30"/>
    </location>
</feature>
<dbReference type="RefSeq" id="WP_354700867.1">
    <property type="nucleotide sequence ID" value="NZ_CP114014.1"/>
</dbReference>
<keyword evidence="1" id="KW-0732">Signal</keyword>
<evidence type="ECO:0000256" key="1">
    <source>
        <dbReference type="SAM" id="SignalP"/>
    </source>
</evidence>
<name>A0AAU7AS59_9ACTN</name>
<dbReference type="EMBL" id="CP114014">
    <property type="protein sequence ID" value="XAY04326.1"/>
    <property type="molecule type" value="Genomic_DNA"/>
</dbReference>
<dbReference type="Pfam" id="PF04213">
    <property type="entry name" value="HtaA"/>
    <property type="match status" value="1"/>
</dbReference>
<organism evidence="3">
    <name type="scientific">Paraconexibacter sp. AEG42_29</name>
    <dbReference type="NCBI Taxonomy" id="2997339"/>
    <lineage>
        <taxon>Bacteria</taxon>
        <taxon>Bacillati</taxon>
        <taxon>Actinomycetota</taxon>
        <taxon>Thermoleophilia</taxon>
        <taxon>Solirubrobacterales</taxon>
        <taxon>Paraconexibacteraceae</taxon>
        <taxon>Paraconexibacter</taxon>
    </lineage>
</organism>
<evidence type="ECO:0000313" key="3">
    <source>
        <dbReference type="EMBL" id="XAY04326.1"/>
    </source>
</evidence>
<dbReference type="PROSITE" id="PS51318">
    <property type="entry name" value="TAT"/>
    <property type="match status" value="1"/>
</dbReference>
<dbReference type="InterPro" id="IPR007331">
    <property type="entry name" value="Htaa"/>
</dbReference>
<sequence>MKPSIPNTRRVLVATGAAVAVAVAAAPASAAPVRLAPKGGTTLKLDASAAKALKSLGVKVAPTGKAKAGTAGITFPITGGRIDPASAAGLITHSGGISLSAGRVKVTLSDYNVIIGKASTLTSKVNGGARAKLLLPVVGKAKVTRSGLATNASNIALHLTSAGAAALNKAFGVKAFKPKLKLGTLTVRTQPTEVAFAGGRTDLALDSGAVAALTSLGVAPGLAPGTTTNTDGSLAFPITGGVVNATSLAGTVGHSGGITLTKGATTITLTDFLVDTTRKTLAAKVNGGADRVEVLDLDLSAPQVAIAGRTVTVGNVQAKLTAAAAGALNQAFGTTAFTPGLLLGTATVRGAAA</sequence>
<gene>
    <name evidence="3" type="ORF">DSM112329_01159</name>
</gene>
<proteinExistence type="predicted"/>